<accession>A0A8R1Y2L6</accession>
<evidence type="ECO:0000313" key="1">
    <source>
        <dbReference type="EnsemblMetazoa" id="OVOC7362.1"/>
    </source>
</evidence>
<dbReference type="AlphaFoldDB" id="A0A8R1Y2L6"/>
<dbReference type="EMBL" id="CMVM020000193">
    <property type="status" value="NOT_ANNOTATED_CDS"/>
    <property type="molecule type" value="Genomic_DNA"/>
</dbReference>
<dbReference type="EnsemblMetazoa" id="OVOC7362.1">
    <property type="protein sequence ID" value="OVOC7362.1"/>
    <property type="gene ID" value="WBGene00244171"/>
</dbReference>
<proteinExistence type="predicted"/>
<reference evidence="1" key="2">
    <citation type="submission" date="2022-06" db="UniProtKB">
        <authorList>
            <consortium name="EnsemblMetazoa"/>
        </authorList>
    </citation>
    <scope>IDENTIFICATION</scope>
</reference>
<evidence type="ECO:0000313" key="2">
    <source>
        <dbReference type="Proteomes" id="UP000024404"/>
    </source>
</evidence>
<dbReference type="Proteomes" id="UP000024404">
    <property type="component" value="Unassembled WGS sequence"/>
</dbReference>
<keyword evidence="2" id="KW-1185">Reference proteome</keyword>
<protein>
    <submittedName>
        <fullName evidence="1">Uncharacterized protein</fullName>
    </submittedName>
</protein>
<organism evidence="1 2">
    <name type="scientific">Onchocerca volvulus</name>
    <dbReference type="NCBI Taxonomy" id="6282"/>
    <lineage>
        <taxon>Eukaryota</taxon>
        <taxon>Metazoa</taxon>
        <taxon>Ecdysozoa</taxon>
        <taxon>Nematoda</taxon>
        <taxon>Chromadorea</taxon>
        <taxon>Rhabditida</taxon>
        <taxon>Spirurina</taxon>
        <taxon>Spiruromorpha</taxon>
        <taxon>Filarioidea</taxon>
        <taxon>Onchocercidae</taxon>
        <taxon>Onchocerca</taxon>
    </lineage>
</organism>
<name>A0A8R1Y2L6_ONCVO</name>
<reference evidence="2" key="1">
    <citation type="submission" date="2013-10" db="EMBL/GenBank/DDBJ databases">
        <title>Genome sequencing of Onchocerca volvulus.</title>
        <authorList>
            <person name="Cotton J."/>
            <person name="Tsai J."/>
            <person name="Stanley E."/>
            <person name="Tracey A."/>
            <person name="Holroyd N."/>
            <person name="Lustigman S."/>
            <person name="Berriman M."/>
        </authorList>
    </citation>
    <scope>NUCLEOTIDE SEQUENCE</scope>
</reference>
<sequence length="39" mass="4759">MIQRNEEVTRNQIFVREKDQSKPNENELHIINNQFNTKC</sequence>